<keyword evidence="3" id="KW-1185">Reference proteome</keyword>
<dbReference type="Proteomes" id="UP001374803">
    <property type="component" value="Chromosome"/>
</dbReference>
<dbReference type="RefSeq" id="WP_394833952.1">
    <property type="nucleotide sequence ID" value="NZ_CP089929.1"/>
</dbReference>
<evidence type="ECO:0000313" key="3">
    <source>
        <dbReference type="Proteomes" id="UP001374803"/>
    </source>
</evidence>
<protein>
    <submittedName>
        <fullName evidence="2">Uncharacterized protein</fullName>
    </submittedName>
</protein>
<name>A0ABZ2L043_9BACT</name>
<accession>A0ABZ2L043</accession>
<evidence type="ECO:0000256" key="1">
    <source>
        <dbReference type="SAM" id="MobiDB-lite"/>
    </source>
</evidence>
<reference evidence="2" key="1">
    <citation type="submission" date="2021-12" db="EMBL/GenBank/DDBJ databases">
        <title>Discovery of the Pendulisporaceae a myxobacterial family with distinct sporulation behavior and unique specialized metabolism.</title>
        <authorList>
            <person name="Garcia R."/>
            <person name="Popoff A."/>
            <person name="Bader C.D."/>
            <person name="Loehr J."/>
            <person name="Walesch S."/>
            <person name="Walt C."/>
            <person name="Boldt J."/>
            <person name="Bunk B."/>
            <person name="Haeckl F.J.F.P.J."/>
            <person name="Gunesch A.P."/>
            <person name="Birkelbach J."/>
            <person name="Nuebel U."/>
            <person name="Pietschmann T."/>
            <person name="Bach T."/>
            <person name="Mueller R."/>
        </authorList>
    </citation>
    <scope>NUCLEOTIDE SEQUENCE</scope>
    <source>
        <strain evidence="2">MSr11367</strain>
    </source>
</reference>
<gene>
    <name evidence="2" type="ORF">LVJ94_46350</name>
</gene>
<sequence>MTTDPNTSLARFCLTLEEFRRTPDGRVRGEREFVSHFFAHDAKDATDLVFRHLPREVRGPILSAWKIRGQKTALRDDDAKVKEAVHDALVSGDIDPQTFEVGITAETLVRWVPLSDWWSFWRGGNLSERAILKALSTAYELGLFDAAWFLSALEAPAAAQDPARTTALNGIEVLSEGLSKADLTEWVRAIHQSADGSPRGLVAALGWEKIVHFTKAPILIAVLDALATKTELTKTSLLSGAGPIEPMQPASEPDGPRDEIDAVFLN</sequence>
<evidence type="ECO:0000313" key="2">
    <source>
        <dbReference type="EMBL" id="WXB04313.1"/>
    </source>
</evidence>
<organism evidence="2 3">
    <name type="scientific">Pendulispora rubella</name>
    <dbReference type="NCBI Taxonomy" id="2741070"/>
    <lineage>
        <taxon>Bacteria</taxon>
        <taxon>Pseudomonadati</taxon>
        <taxon>Myxococcota</taxon>
        <taxon>Myxococcia</taxon>
        <taxon>Myxococcales</taxon>
        <taxon>Sorangiineae</taxon>
        <taxon>Pendulisporaceae</taxon>
        <taxon>Pendulispora</taxon>
    </lineage>
</organism>
<feature type="region of interest" description="Disordered" evidence="1">
    <location>
        <begin position="238"/>
        <end position="258"/>
    </location>
</feature>
<dbReference type="EMBL" id="CP089983">
    <property type="protein sequence ID" value="WXB04313.1"/>
    <property type="molecule type" value="Genomic_DNA"/>
</dbReference>
<proteinExistence type="predicted"/>